<feature type="transmembrane region" description="Helical" evidence="1">
    <location>
        <begin position="6"/>
        <end position="25"/>
    </location>
</feature>
<keyword evidence="1" id="KW-0472">Membrane</keyword>
<dbReference type="Pfam" id="PF14345">
    <property type="entry name" value="GDYXXLXY"/>
    <property type="match status" value="1"/>
</dbReference>
<sequence length="160" mass="18279">MKNIRPILILVNTLLVIGFVLFSVIKKEGIRNHGKLVLIPLAPQDPRSLFQGDYMILRYDWSQISTENIPSRGCIVFNLSPENVLSLVRFSEIGSEKKPGEHCLKYFKHDYDVRIGAESFFFEEGKGEVFEEAKFAGVRVDDDGDKLLVGLYDQNKKELK</sequence>
<dbReference type="RefSeq" id="WP_109019305.1">
    <property type="nucleotide sequence ID" value="NZ_AP025028.1"/>
</dbReference>
<keyword evidence="3" id="KW-1185">Reference proteome</keyword>
<keyword evidence="1" id="KW-0812">Transmembrane</keyword>
<evidence type="ECO:0000256" key="1">
    <source>
        <dbReference type="SAM" id="Phobius"/>
    </source>
</evidence>
<dbReference type="EMBL" id="AP025028">
    <property type="protein sequence ID" value="BDA79281.1"/>
    <property type="molecule type" value="Genomic_DNA"/>
</dbReference>
<evidence type="ECO:0000313" key="2">
    <source>
        <dbReference type="EMBL" id="BDA79281.1"/>
    </source>
</evidence>
<keyword evidence="1" id="KW-1133">Transmembrane helix</keyword>
<dbReference type="InterPro" id="IPR025833">
    <property type="entry name" value="GDYXXLXY"/>
</dbReference>
<proteinExistence type="predicted"/>
<reference evidence="2 3" key="1">
    <citation type="submission" date="2021-08" db="EMBL/GenBank/DDBJ databases">
        <title>Complete genome sequence of Leptospira kobayashii strain E30.</title>
        <authorList>
            <person name="Nakao R."/>
            <person name="Nakamura S."/>
            <person name="Masuzawa T."/>
            <person name="Koizumi N."/>
        </authorList>
    </citation>
    <scope>NUCLEOTIDE SEQUENCE [LARGE SCALE GENOMIC DNA]</scope>
    <source>
        <strain evidence="2 3">E30</strain>
    </source>
</reference>
<organism evidence="2 3">
    <name type="scientific">Leptospira kobayashii</name>
    <dbReference type="NCBI Taxonomy" id="1917830"/>
    <lineage>
        <taxon>Bacteria</taxon>
        <taxon>Pseudomonadati</taxon>
        <taxon>Spirochaetota</taxon>
        <taxon>Spirochaetia</taxon>
        <taxon>Leptospirales</taxon>
        <taxon>Leptospiraceae</taxon>
        <taxon>Leptospira</taxon>
    </lineage>
</organism>
<dbReference type="Proteomes" id="UP000245263">
    <property type="component" value="Chromosome 1"/>
</dbReference>
<gene>
    <name evidence="2" type="ORF">LPTSP3_g22110</name>
</gene>
<evidence type="ECO:0000313" key="3">
    <source>
        <dbReference type="Proteomes" id="UP000245263"/>
    </source>
</evidence>
<accession>A0ABN6KJD0</accession>
<name>A0ABN6KJD0_9LEPT</name>
<protein>
    <submittedName>
        <fullName evidence="2">Membrane protein</fullName>
    </submittedName>
</protein>